<dbReference type="Gene3D" id="3.30.420.150">
    <property type="entry name" value="Exopolyphosphatase. Domain 2"/>
    <property type="match status" value="1"/>
</dbReference>
<name>A0A6G1SGR1_9ACAR</name>
<dbReference type="GO" id="GO:0005794">
    <property type="term" value="C:Golgi apparatus"/>
    <property type="evidence" value="ECO:0007669"/>
    <property type="project" value="TreeGrafter"/>
</dbReference>
<keyword evidence="4" id="KW-0547">Nucleotide-binding</keyword>
<evidence type="ECO:0000256" key="1">
    <source>
        <dbReference type="ARBA" id="ARBA00009283"/>
    </source>
</evidence>
<dbReference type="GO" id="GO:0045134">
    <property type="term" value="F:UDP phosphatase activity"/>
    <property type="evidence" value="ECO:0007669"/>
    <property type="project" value="TreeGrafter"/>
</dbReference>
<dbReference type="PANTHER" id="PTHR11782:SF121">
    <property type="entry name" value="NUCLEOSIDE-DIPHOSPHATASE MIG-23"/>
    <property type="match status" value="1"/>
</dbReference>
<dbReference type="Pfam" id="PF01150">
    <property type="entry name" value="GDA1_CD39"/>
    <property type="match status" value="1"/>
</dbReference>
<dbReference type="GO" id="GO:0004382">
    <property type="term" value="F:GDP phosphatase activity"/>
    <property type="evidence" value="ECO:0007669"/>
    <property type="project" value="TreeGrafter"/>
</dbReference>
<keyword evidence="6" id="KW-0732">Signal</keyword>
<evidence type="ECO:0000256" key="6">
    <source>
        <dbReference type="SAM" id="SignalP"/>
    </source>
</evidence>
<feature type="compositionally biased region" description="Acidic residues" evidence="5">
    <location>
        <begin position="639"/>
        <end position="663"/>
    </location>
</feature>
<feature type="binding site" evidence="4">
    <location>
        <begin position="264"/>
        <end position="268"/>
    </location>
    <ligand>
        <name>ATP</name>
        <dbReference type="ChEBI" id="CHEBI:30616"/>
    </ligand>
</feature>
<feature type="active site" description="Proton acceptor" evidence="3">
    <location>
        <position position="230"/>
    </location>
</feature>
<feature type="compositionally biased region" description="Basic and acidic residues" evidence="5">
    <location>
        <begin position="619"/>
        <end position="637"/>
    </location>
</feature>
<comment type="similarity">
    <text evidence="1">Belongs to the GDA1/CD39 NTPase family.</text>
</comment>
<feature type="signal peptide" evidence="6">
    <location>
        <begin position="1"/>
        <end position="38"/>
    </location>
</feature>
<gene>
    <name evidence="7" type="primary">Entpd4</name>
    <name evidence="7" type="ORF">g.13753</name>
</gene>
<feature type="region of interest" description="Disordered" evidence="5">
    <location>
        <begin position="596"/>
        <end position="670"/>
    </location>
</feature>
<dbReference type="InterPro" id="IPR000407">
    <property type="entry name" value="GDA1_CD39_NTPase"/>
</dbReference>
<sequence length="670" mass="75877">MMSSFAMDKMRQNASWRSSSRRSSLLIALLHLLYLSECLHSGTCIRFRIPKSKSAPSLSELNSATAIGAAGFDEASELGTQDSTSGSSRRGPKEQTYGVIVDCGSSGTRAHIYQWDTELDWPKLLQHVQPMIDPESGEPVSKKFTPDLASFADRSPEELRDYVAKVADYIAEKVPKERHSFTVVYMMATAGMRLLEKEEQKFIMDEVREYVLENYNFSNVTTSVISGSDEGMYRWISVNSKAKRFLKPGTGKQTSTYGVIEMGGASVQVVYQLKEGLKQIVHWHLHDSDLEYIYDQQVVEPEMSRANNHAYLLHSTTFLGFGGDSAHQAYFDLLIRKHIEGGPLDKLAEISGQFMDRVREYLVCDDEPKFAPEPKEVPEVLVLDDPCSPRGYRSKEGEILKPKAIWYSTDRTIGFTADEEDEKRNDVFKVILEGTGNYRKCKQYVKELLHVAKSELLNCEPNEPCTMQLIGEPFVQFRLMNFDGIGDFYYTTRTMLQLDGAYNHARFTKMTKKLCETRHEKLRSKFASIDSNPNPKISARIHNECFRAVWVDTFLVDGLGMPKDYKGFNTIDEIKDEDPEWTLGAVLDKSLAIEKATPEGDEETSAAEKDGETELGVIGEKKPEGPELEHYFERMNPEAEPEAPNELNDEDPDGLNEEDLQDLDDLHDVL</sequence>
<dbReference type="GO" id="GO:0017111">
    <property type="term" value="F:ribonucleoside triphosphate phosphatase activity"/>
    <property type="evidence" value="ECO:0007669"/>
    <property type="project" value="TreeGrafter"/>
</dbReference>
<dbReference type="GO" id="GO:0046036">
    <property type="term" value="P:CTP metabolic process"/>
    <property type="evidence" value="ECO:0007669"/>
    <property type="project" value="TreeGrafter"/>
</dbReference>
<dbReference type="GO" id="GO:0005524">
    <property type="term" value="F:ATP binding"/>
    <property type="evidence" value="ECO:0007669"/>
    <property type="project" value="UniProtKB-KW"/>
</dbReference>
<dbReference type="PANTHER" id="PTHR11782">
    <property type="entry name" value="ADENOSINE/GUANOSINE DIPHOSPHATASE"/>
    <property type="match status" value="1"/>
</dbReference>
<dbReference type="GO" id="GO:0006256">
    <property type="term" value="P:UDP catabolic process"/>
    <property type="evidence" value="ECO:0007669"/>
    <property type="project" value="TreeGrafter"/>
</dbReference>
<dbReference type="GO" id="GO:0016020">
    <property type="term" value="C:membrane"/>
    <property type="evidence" value="ECO:0007669"/>
    <property type="project" value="TreeGrafter"/>
</dbReference>
<organism evidence="7">
    <name type="scientific">Aceria tosichella</name>
    <name type="common">wheat curl mite</name>
    <dbReference type="NCBI Taxonomy" id="561515"/>
    <lineage>
        <taxon>Eukaryota</taxon>
        <taxon>Metazoa</taxon>
        <taxon>Ecdysozoa</taxon>
        <taxon>Arthropoda</taxon>
        <taxon>Chelicerata</taxon>
        <taxon>Arachnida</taxon>
        <taxon>Acari</taxon>
        <taxon>Acariformes</taxon>
        <taxon>Trombidiformes</taxon>
        <taxon>Prostigmata</taxon>
        <taxon>Eupodina</taxon>
        <taxon>Eriophyoidea</taxon>
        <taxon>Eriophyidae</taxon>
        <taxon>Eriophyinae</taxon>
        <taxon>Aceriini</taxon>
        <taxon>Aceria</taxon>
    </lineage>
</organism>
<reference evidence="7" key="1">
    <citation type="submission" date="2018-10" db="EMBL/GenBank/DDBJ databases">
        <title>Transcriptome assembly of Aceria tosichella (Wheat curl mite) Type 2.</title>
        <authorList>
            <person name="Scully E.D."/>
            <person name="Geib S.M."/>
            <person name="Palmer N.A."/>
            <person name="Gupta A.K."/>
            <person name="Sarath G."/>
            <person name="Tatineni S."/>
        </authorList>
    </citation>
    <scope>NUCLEOTIDE SEQUENCE</scope>
    <source>
        <strain evidence="7">LincolnNE</strain>
    </source>
</reference>
<dbReference type="Gene3D" id="3.30.420.40">
    <property type="match status" value="1"/>
</dbReference>
<evidence type="ECO:0000313" key="7">
    <source>
        <dbReference type="EMBL" id="MDE49100.1"/>
    </source>
</evidence>
<dbReference type="AlphaFoldDB" id="A0A6G1SGR1"/>
<evidence type="ECO:0000256" key="2">
    <source>
        <dbReference type="ARBA" id="ARBA00022801"/>
    </source>
</evidence>
<keyword evidence="2 7" id="KW-0378">Hydrolase</keyword>
<proteinExistence type="inferred from homology"/>
<feature type="chain" id="PRO_5026084830" evidence="6">
    <location>
        <begin position="39"/>
        <end position="670"/>
    </location>
</feature>
<evidence type="ECO:0000256" key="4">
    <source>
        <dbReference type="PIRSR" id="PIRSR600407-2"/>
    </source>
</evidence>
<evidence type="ECO:0000256" key="3">
    <source>
        <dbReference type="PIRSR" id="PIRSR600407-1"/>
    </source>
</evidence>
<keyword evidence="4" id="KW-0067">ATP-binding</keyword>
<accession>A0A6G1SGR1</accession>
<evidence type="ECO:0000256" key="5">
    <source>
        <dbReference type="SAM" id="MobiDB-lite"/>
    </source>
</evidence>
<protein>
    <submittedName>
        <fullName evidence="7">Ectonucleoside triphosphate diphosphohydrolase 4</fullName>
    </submittedName>
</protein>
<dbReference type="EMBL" id="GGYP01004329">
    <property type="protein sequence ID" value="MDE49100.1"/>
    <property type="molecule type" value="Transcribed_RNA"/>
</dbReference>